<name>A0A2U1V103_9PROT</name>
<keyword evidence="2" id="KW-0378">Hydrolase</keyword>
<organism evidence="5 6">
    <name type="scientific">Teichococcus aestuarii</name>
    <dbReference type="NCBI Taxonomy" id="568898"/>
    <lineage>
        <taxon>Bacteria</taxon>
        <taxon>Pseudomonadati</taxon>
        <taxon>Pseudomonadota</taxon>
        <taxon>Alphaproteobacteria</taxon>
        <taxon>Acetobacterales</taxon>
        <taxon>Roseomonadaceae</taxon>
        <taxon>Roseomonas</taxon>
    </lineage>
</organism>
<evidence type="ECO:0000256" key="3">
    <source>
        <dbReference type="ARBA" id="ARBA00023295"/>
    </source>
</evidence>
<dbReference type="GO" id="GO:0004556">
    <property type="term" value="F:alpha-amylase activity"/>
    <property type="evidence" value="ECO:0007669"/>
    <property type="project" value="TreeGrafter"/>
</dbReference>
<comment type="similarity">
    <text evidence="1">Belongs to the glycosyl hydrolase 13 family.</text>
</comment>
<dbReference type="EMBL" id="PDOA01000013">
    <property type="protein sequence ID" value="PWC27587.1"/>
    <property type="molecule type" value="Genomic_DNA"/>
</dbReference>
<dbReference type="AlphaFoldDB" id="A0A2U1V103"/>
<evidence type="ECO:0000259" key="4">
    <source>
        <dbReference type="SMART" id="SM00642"/>
    </source>
</evidence>
<dbReference type="Gene3D" id="3.90.400.10">
    <property type="entry name" value="Oligo-1,6-glucosidase, Domain 2"/>
    <property type="match status" value="1"/>
</dbReference>
<dbReference type="InterPro" id="IPR006047">
    <property type="entry name" value="GH13_cat_dom"/>
</dbReference>
<dbReference type="FunFam" id="3.90.400.10:FF:000002">
    <property type="entry name" value="Sucrose isomerase"/>
    <property type="match status" value="1"/>
</dbReference>
<dbReference type="Gene3D" id="3.20.20.80">
    <property type="entry name" value="Glycosidases"/>
    <property type="match status" value="1"/>
</dbReference>
<dbReference type="Pfam" id="PF00128">
    <property type="entry name" value="Alpha-amylase"/>
    <property type="match status" value="1"/>
</dbReference>
<dbReference type="OrthoDB" id="9805159at2"/>
<sequence>MTMSTTRETVLAEFAKAPKLEPPVRAEWWRGAAIYEAYVRSFRDTNGDGVGDLRGVLEKLDHIAGLGVDALWLSPFYPSPQKDFGYDAVDYRNVDPSAGTLDDFLALLKAAHARGLKLLMDFIPAHTSDEHPWFQESRSSRENARAEWYVWADAAPDGGPPNNWLSSFGGGAWQWEPRRSQYYYHPFLACQPALNLRKPEALEAVIQDMRFWLDLGVDGFRLDAVQCLACDPDLRSNPPSPRSGSPILLGGGPNNPFGRQIHLFDRDVPEALPIIHALRAAVESYDPPRVLIGELADVDSSRAAEKYTADGQGFHTVYDFDLINTPADVASLASLLRLRDEYLRSGWLYNVFTNHDSLRAVSNLAAFASDKGETAAAARMLLFLQFTLKGGGALFQGEELGLPHPKLPREQLQDPWGLALWPDFQGRDGGRTPMPWEAEASHAGFTSGDSPWLPVPEIHRPLAVDRQEQDPDSTLNFLRRFLAWRRGQPILKWGGEHVHEAHTAPLLVYDRFDQNTVLRCMINFSMDERLLPLEEGWRCLRAPGCVTRLARHGLPLPPLGFAILRA</sequence>
<dbReference type="SMART" id="SM00642">
    <property type="entry name" value="Aamy"/>
    <property type="match status" value="1"/>
</dbReference>
<dbReference type="InterPro" id="IPR017853">
    <property type="entry name" value="GH"/>
</dbReference>
<dbReference type="PANTHER" id="PTHR10357">
    <property type="entry name" value="ALPHA-AMYLASE FAMILY MEMBER"/>
    <property type="match status" value="1"/>
</dbReference>
<protein>
    <submittedName>
        <fullName evidence="5">Alpha-glucosidase</fullName>
    </submittedName>
</protein>
<keyword evidence="3" id="KW-0326">Glycosidase</keyword>
<dbReference type="Proteomes" id="UP000245048">
    <property type="component" value="Unassembled WGS sequence"/>
</dbReference>
<proteinExistence type="inferred from homology"/>
<dbReference type="SUPFAM" id="SSF51445">
    <property type="entry name" value="(Trans)glycosidases"/>
    <property type="match status" value="1"/>
</dbReference>
<evidence type="ECO:0000313" key="6">
    <source>
        <dbReference type="Proteomes" id="UP000245048"/>
    </source>
</evidence>
<evidence type="ECO:0000313" key="5">
    <source>
        <dbReference type="EMBL" id="PWC27587.1"/>
    </source>
</evidence>
<dbReference type="InterPro" id="IPR045857">
    <property type="entry name" value="O16G_dom_2"/>
</dbReference>
<evidence type="ECO:0000256" key="2">
    <source>
        <dbReference type="ARBA" id="ARBA00022801"/>
    </source>
</evidence>
<evidence type="ECO:0000256" key="1">
    <source>
        <dbReference type="ARBA" id="ARBA00008061"/>
    </source>
</evidence>
<dbReference type="GO" id="GO:0009313">
    <property type="term" value="P:oligosaccharide catabolic process"/>
    <property type="evidence" value="ECO:0007669"/>
    <property type="project" value="TreeGrafter"/>
</dbReference>
<comment type="caution">
    <text evidence="5">The sequence shown here is derived from an EMBL/GenBank/DDBJ whole genome shotgun (WGS) entry which is preliminary data.</text>
</comment>
<feature type="domain" description="Glycosyl hydrolase family 13 catalytic" evidence="4">
    <location>
        <begin position="36"/>
        <end position="431"/>
    </location>
</feature>
<dbReference type="RefSeq" id="WP_109518225.1">
    <property type="nucleotide sequence ID" value="NZ_PDOA01000013.1"/>
</dbReference>
<gene>
    <name evidence="5" type="ORF">CR165_17445</name>
</gene>
<reference evidence="6" key="1">
    <citation type="submission" date="2017-10" db="EMBL/GenBank/DDBJ databases">
        <authorList>
            <person name="Toshchakov S.V."/>
            <person name="Goeva M.A."/>
        </authorList>
    </citation>
    <scope>NUCLEOTIDE SEQUENCE [LARGE SCALE GENOMIC DNA]</scope>
    <source>
        <strain evidence="6">JR1/69-1-13</strain>
    </source>
</reference>
<accession>A0A2U1V103</accession>
<dbReference type="PANTHER" id="PTHR10357:SF179">
    <property type="entry name" value="NEUTRAL AND BASIC AMINO ACID TRANSPORT PROTEIN RBAT"/>
    <property type="match status" value="1"/>
</dbReference>
<keyword evidence="6" id="KW-1185">Reference proteome</keyword>